<gene>
    <name evidence="1" type="ORF">A8135_08405</name>
</gene>
<organism evidence="1 2">
    <name type="scientific">Legionella jamestowniensis</name>
    <dbReference type="NCBI Taxonomy" id="455"/>
    <lineage>
        <taxon>Bacteria</taxon>
        <taxon>Pseudomonadati</taxon>
        <taxon>Pseudomonadota</taxon>
        <taxon>Gammaproteobacteria</taxon>
        <taxon>Legionellales</taxon>
        <taxon>Legionellaceae</taxon>
        <taxon>Legionella</taxon>
    </lineage>
</organism>
<name>A0ABX2Y1Y4_9GAMM</name>
<protein>
    <recommendedName>
        <fullName evidence="3">VipA</fullName>
    </recommendedName>
</protein>
<evidence type="ECO:0000313" key="1">
    <source>
        <dbReference type="EMBL" id="OCH99256.1"/>
    </source>
</evidence>
<keyword evidence="2" id="KW-1185">Reference proteome</keyword>
<reference evidence="1 2" key="1">
    <citation type="submission" date="2016-05" db="EMBL/GenBank/DDBJ databases">
        <authorList>
            <person name="Prochazka B."/>
            <person name="Indra A."/>
            <person name="Hasenberger P."/>
            <person name="Blaschitz M."/>
            <person name="Wagner L."/>
            <person name="Wewalka G."/>
            <person name="Sorschag S."/>
            <person name="Schmid D."/>
            <person name="Ruppitsch W."/>
        </authorList>
    </citation>
    <scope>NUCLEOTIDE SEQUENCE [LARGE SCALE GENOMIC DNA]</scope>
    <source>
        <strain evidence="1 2">974010_12</strain>
    </source>
</reference>
<dbReference type="EMBL" id="LYOZ01000002">
    <property type="protein sequence ID" value="OCH99256.1"/>
    <property type="molecule type" value="Genomic_DNA"/>
</dbReference>
<comment type="caution">
    <text evidence="1">The sequence shown here is derived from an EMBL/GenBank/DDBJ whole genome shotgun (WGS) entry which is preliminary data.</text>
</comment>
<accession>A0ABX2Y1Y4</accession>
<evidence type="ECO:0000313" key="2">
    <source>
        <dbReference type="Proteomes" id="UP000093336"/>
    </source>
</evidence>
<sequence length="149" mass="17567">MPISPGVSQLFEQFMKSYKSSPDEFYPYIYPKLRAIHKEIKENPHHYSDQTLIARLTSSAIVLKMSPESGFSKCLRFFLIAYEQKINPLHILTEYKEDYTDMPCEPLEEIPLSTPPTSEFFKELQEAVRQRALRMEQKEKEKIHTYPSM</sequence>
<proteinExistence type="predicted"/>
<dbReference type="RefSeq" id="WP_065620327.1">
    <property type="nucleotide sequence ID" value="NZ_LYOZ01000002.1"/>
</dbReference>
<dbReference type="Proteomes" id="UP000093336">
    <property type="component" value="Unassembled WGS sequence"/>
</dbReference>
<evidence type="ECO:0008006" key="3">
    <source>
        <dbReference type="Google" id="ProtNLM"/>
    </source>
</evidence>